<comment type="caution">
    <text evidence="3">The sequence shown here is derived from an EMBL/GenBank/DDBJ whole genome shotgun (WGS) entry which is preliminary data.</text>
</comment>
<dbReference type="Proteomes" id="UP000323011">
    <property type="component" value="Unassembled WGS sequence"/>
</dbReference>
<dbReference type="Gene3D" id="3.40.50.720">
    <property type="entry name" value="NAD(P)-binding Rossmann-like Domain"/>
    <property type="match status" value="1"/>
</dbReference>
<dbReference type="EMBL" id="VLTN01000015">
    <property type="protein sequence ID" value="KAA0153620.1"/>
    <property type="molecule type" value="Genomic_DNA"/>
</dbReference>
<keyword evidence="7" id="KW-1185">Reference proteome</keyword>
<dbReference type="InterPro" id="IPR057326">
    <property type="entry name" value="KR_dom"/>
</dbReference>
<dbReference type="PRINTS" id="PR00081">
    <property type="entry name" value="GDHRDH"/>
</dbReference>
<accession>A0A5A8CNB8</accession>
<dbReference type="InterPro" id="IPR020904">
    <property type="entry name" value="Sc_DH/Rdtase_CS"/>
</dbReference>
<dbReference type="Pfam" id="PF00106">
    <property type="entry name" value="adh_short"/>
    <property type="match status" value="1"/>
</dbReference>
<feature type="domain" description="Ketoreductase" evidence="2">
    <location>
        <begin position="48"/>
        <end position="234"/>
    </location>
</feature>
<comment type="similarity">
    <text evidence="1">Belongs to the short-chain dehydrogenases/reductases (SDR) family.</text>
</comment>
<dbReference type="Proteomes" id="UP000325113">
    <property type="component" value="Unassembled WGS sequence"/>
</dbReference>
<dbReference type="InterPro" id="IPR036291">
    <property type="entry name" value="NAD(P)-bd_dom_sf"/>
</dbReference>
<evidence type="ECO:0000313" key="6">
    <source>
        <dbReference type="Proteomes" id="UP000322899"/>
    </source>
</evidence>
<sequence length="346" mass="36014">MDIFSNVAPVVGAATGLALAAFSAWYLLADADLPVLMTSVPAGAFRGKRVVIIGASTGIGRALALRLSRDGASIAVCSRSEAKLRELAAECLAAGAPKAVAHVVDVLDLDSHASLGADLAALMGGPIDVLVNNAGRSQRSLAEDTDIKVTADMMQLNVIGNISVTKAFLPAMLDRGSGHIMVTSSVAGKVGAPCSSSYAATKHAVQGYYSALRNEVSYRGVDVTLVCPGPVESEITKHAFTAEAGVKAADAGFKEDKSKRMTAERCAELMARALHNSKLYEIWVSPQPILLFTVLYQIAPTFASWVGATKVGPARVEGLRMGKPGYEAVQGLGVIFGAGAKAKKRD</sequence>
<dbReference type="SUPFAM" id="SSF51735">
    <property type="entry name" value="NAD(P)-binding Rossmann-fold domains"/>
    <property type="match status" value="1"/>
</dbReference>
<dbReference type="InterPro" id="IPR053011">
    <property type="entry name" value="SDR_family_member_7"/>
</dbReference>
<dbReference type="SMART" id="SM00822">
    <property type="entry name" value="PKS_KR"/>
    <property type="match status" value="1"/>
</dbReference>
<evidence type="ECO:0000313" key="4">
    <source>
        <dbReference type="EMBL" id="KAA0163513.1"/>
    </source>
</evidence>
<dbReference type="EMBL" id="VLTO01000064">
    <property type="protein sequence ID" value="KAA0170019.1"/>
    <property type="molecule type" value="Genomic_DNA"/>
</dbReference>
<dbReference type="PANTHER" id="PTHR44269">
    <property type="entry name" value="DEHYDROGENASE/REDUCTASE SDR FAMILY MEMBER 7-RELATED"/>
    <property type="match status" value="1"/>
</dbReference>
<evidence type="ECO:0000313" key="5">
    <source>
        <dbReference type="EMBL" id="KAA0170019.1"/>
    </source>
</evidence>
<evidence type="ECO:0000313" key="8">
    <source>
        <dbReference type="Proteomes" id="UP000325113"/>
    </source>
</evidence>
<dbReference type="EMBL" id="VLTM01000022">
    <property type="protein sequence ID" value="KAA0163513.1"/>
    <property type="molecule type" value="Genomic_DNA"/>
</dbReference>
<dbReference type="AlphaFoldDB" id="A0A5A8CNB8"/>
<dbReference type="Proteomes" id="UP000322899">
    <property type="component" value="Unassembled WGS sequence"/>
</dbReference>
<evidence type="ECO:0000256" key="1">
    <source>
        <dbReference type="RuleBase" id="RU000363"/>
    </source>
</evidence>
<dbReference type="InterPro" id="IPR002347">
    <property type="entry name" value="SDR_fam"/>
</dbReference>
<dbReference type="PRINTS" id="PR00080">
    <property type="entry name" value="SDRFAMILY"/>
</dbReference>
<evidence type="ECO:0000313" key="7">
    <source>
        <dbReference type="Proteomes" id="UP000323011"/>
    </source>
</evidence>
<organism evidence="3 7">
    <name type="scientific">Cafeteria roenbergensis</name>
    <name type="common">Marine flagellate</name>
    <dbReference type="NCBI Taxonomy" id="33653"/>
    <lineage>
        <taxon>Eukaryota</taxon>
        <taxon>Sar</taxon>
        <taxon>Stramenopiles</taxon>
        <taxon>Bigyra</taxon>
        <taxon>Opalozoa</taxon>
        <taxon>Bicosoecida</taxon>
        <taxon>Cafeteriaceae</taxon>
        <taxon>Cafeteria</taxon>
    </lineage>
</organism>
<evidence type="ECO:0000313" key="3">
    <source>
        <dbReference type="EMBL" id="KAA0153620.1"/>
    </source>
</evidence>
<reference evidence="6 7" key="1">
    <citation type="submission" date="2019-07" db="EMBL/GenBank/DDBJ databases">
        <title>Genomes of Cafeteria roenbergensis.</title>
        <authorList>
            <person name="Fischer M.G."/>
            <person name="Hackl T."/>
            <person name="Roman M."/>
        </authorList>
    </citation>
    <scope>NUCLEOTIDE SEQUENCE [LARGE SCALE GENOMIC DNA]</scope>
    <source>
        <strain evidence="3 7">BVI</strain>
        <strain evidence="4 8">Cflag</strain>
        <strain evidence="5 6">E4-10P</strain>
    </source>
</reference>
<name>A0A5A8CNB8_CAFRO</name>
<protein>
    <recommendedName>
        <fullName evidence="2">Ketoreductase domain-containing protein</fullName>
    </recommendedName>
</protein>
<dbReference type="PROSITE" id="PS00061">
    <property type="entry name" value="ADH_SHORT"/>
    <property type="match status" value="1"/>
</dbReference>
<dbReference type="OMA" id="TWAWWLT"/>
<gene>
    <name evidence="5" type="ORF">FNF27_06772</name>
    <name evidence="3" type="ORF">FNF29_03008</name>
    <name evidence="4" type="ORF">FNF31_02907</name>
</gene>
<dbReference type="OrthoDB" id="5307821at2759"/>
<dbReference type="PANTHER" id="PTHR44269:SF1">
    <property type="entry name" value="DEHYDROGENASE_REDUCTASE SDR FAMILY MEMBER 7"/>
    <property type="match status" value="1"/>
</dbReference>
<evidence type="ECO:0000259" key="2">
    <source>
        <dbReference type="SMART" id="SM00822"/>
    </source>
</evidence>
<proteinExistence type="inferred from homology"/>